<evidence type="ECO:0000256" key="1">
    <source>
        <dbReference type="SAM" id="MobiDB-lite"/>
    </source>
</evidence>
<proteinExistence type="predicted"/>
<sequence length="144" mass="15257">MRFWMSVSDAIGAVGVGEAGEAGKIGEAGEVGDSTVGVTGTWMGTLTVDKIASRTNKVPEEASWLRADNRPVRVEEPSTPSDLPNTAPASSSGSRFEIDYSLVQTDLSVLASTSIDKMTEPSIPIVEMEKMIEKIVAASLEKLL</sequence>
<protein>
    <submittedName>
        <fullName evidence="2">Uncharacterized protein</fullName>
    </submittedName>
</protein>
<dbReference type="Proteomes" id="UP000027138">
    <property type="component" value="Unassembled WGS sequence"/>
</dbReference>
<accession>A0A067K3B5</accession>
<keyword evidence="3" id="KW-1185">Reference proteome</keyword>
<name>A0A067K3B5_JATCU</name>
<evidence type="ECO:0000313" key="3">
    <source>
        <dbReference type="Proteomes" id="UP000027138"/>
    </source>
</evidence>
<gene>
    <name evidence="2" type="ORF">JCGZ_22303</name>
</gene>
<dbReference type="AlphaFoldDB" id="A0A067K3B5"/>
<dbReference type="EMBL" id="KK914901">
    <property type="protein sequence ID" value="KDP26279.1"/>
    <property type="molecule type" value="Genomic_DNA"/>
</dbReference>
<evidence type="ECO:0000313" key="2">
    <source>
        <dbReference type="EMBL" id="KDP26279.1"/>
    </source>
</evidence>
<feature type="region of interest" description="Disordered" evidence="1">
    <location>
        <begin position="62"/>
        <end position="93"/>
    </location>
</feature>
<feature type="compositionally biased region" description="Polar residues" evidence="1">
    <location>
        <begin position="78"/>
        <end position="93"/>
    </location>
</feature>
<organism evidence="2 3">
    <name type="scientific">Jatropha curcas</name>
    <name type="common">Barbados nut</name>
    <dbReference type="NCBI Taxonomy" id="180498"/>
    <lineage>
        <taxon>Eukaryota</taxon>
        <taxon>Viridiplantae</taxon>
        <taxon>Streptophyta</taxon>
        <taxon>Embryophyta</taxon>
        <taxon>Tracheophyta</taxon>
        <taxon>Spermatophyta</taxon>
        <taxon>Magnoliopsida</taxon>
        <taxon>eudicotyledons</taxon>
        <taxon>Gunneridae</taxon>
        <taxon>Pentapetalae</taxon>
        <taxon>rosids</taxon>
        <taxon>fabids</taxon>
        <taxon>Malpighiales</taxon>
        <taxon>Euphorbiaceae</taxon>
        <taxon>Crotonoideae</taxon>
        <taxon>Jatropheae</taxon>
        <taxon>Jatropha</taxon>
    </lineage>
</organism>
<reference evidence="2 3" key="1">
    <citation type="journal article" date="2014" name="PLoS ONE">
        <title>Global Analysis of Gene Expression Profiles in Physic Nut (Jatropha curcas L.) Seedlings Exposed to Salt Stress.</title>
        <authorList>
            <person name="Zhang L."/>
            <person name="Zhang C."/>
            <person name="Wu P."/>
            <person name="Chen Y."/>
            <person name="Li M."/>
            <person name="Jiang H."/>
            <person name="Wu G."/>
        </authorList>
    </citation>
    <scope>NUCLEOTIDE SEQUENCE [LARGE SCALE GENOMIC DNA]</scope>
    <source>
        <strain evidence="3">cv. GZQX0401</strain>
        <tissue evidence="2">Young leaves</tissue>
    </source>
</reference>
<feature type="compositionally biased region" description="Basic and acidic residues" evidence="1">
    <location>
        <begin position="67"/>
        <end position="76"/>
    </location>
</feature>